<feature type="region of interest" description="Disordered" evidence="5">
    <location>
        <begin position="1134"/>
        <end position="1156"/>
    </location>
</feature>
<evidence type="ECO:0000313" key="7">
    <source>
        <dbReference type="EMBL" id="AWB68452.1"/>
    </source>
</evidence>
<dbReference type="InterPro" id="IPR059100">
    <property type="entry name" value="TSP3_bac"/>
</dbReference>
<feature type="compositionally biased region" description="Acidic residues" evidence="5">
    <location>
        <begin position="1135"/>
        <end position="1145"/>
    </location>
</feature>
<feature type="compositionally biased region" description="Acidic residues" evidence="5">
    <location>
        <begin position="2104"/>
        <end position="2113"/>
    </location>
</feature>
<sequence length="2810" mass="309755">MLKPQQFYVSTPKRFIKKASSLLAICIGLSACGGGGDDTAAPEQTTTINGKVIDGYISGALVYLDLNLDKQHSNNEPSATTNGQGQYSLSIPESLLSELKYKPIRAYIGAGAKDASRPELDFSQTPITLSAFPLATNSDLNTPLNVFVTPFTDKISQQIEGQLNNKGENDEASLSKLTTAIEQAKQQMVNDYQSQLAADGLSLDEQTLMANLFVDFADSLPQISTDISANIQAKAEKLTDTAIQEQDLRDLDNDGIANKDDTDDDGDGHADTLDAFPLDASEHQDTDQDGVGNNADVYPNDGSCFAEEEGDGSVCYSAWLADNHPTMSVVTDTLLYLTDANWDKVLRVDLATNRFISSVAIANPRNISYSAELKRLYINTQTQGLHYLADSANQTTEVNSSSNYQSIIAIGNYVIANDSYNSNKLYTIAADGEIVQTVSNFYYSASNMQWDPVKNRLYYFTHQLTYANVNLNTGAITPANINYNDIPWANTYIIHPDGKTIIFPNGNVYNTDDFTFVERKNINFSQAVFHNDQLITWNKYRNQVTLNRYNQDDQILQSSVFNSDLSLFAISGQNAPYFLSKKDGAFNLAQYVVNDDLDNDGVDNIADAFPNNASASLDSDLDGYPDSWNTNFERDPTSQLTLDAFPQDNLCWLASQGQNDICDYASAIDQFEPNLTASNGQDTIYFYNRRTATIYRWSKETQAYTNTLVPNQITPTSDITQLHYAKQQQRLYVSYSDGTVSYFVDGSYKEQLFKKFTYNIDIFYPVADYLVVQENGYYYDATIDVYNSNGSKASFIKKQSRIVDLAWDATSSRLYTVSRNPYSSGNILGYFPFNTDNGRLSSLVTNPNHENDDNVYSLTKITVADDGQHLIDNLGQIYTSDFSKKIKIVGPGDTIANQWADGNLFSLHQSTLEFNKHYLRVQRKSDLRNQNLLSKEGRGIAVVTLDGAIAAVSENNNQLSVRLLSTLDSDQDGIPAWWETLYGLDDSNAQDATNDDDEDGLTALQEFENRTFADKADSDDDGLNDYQEVNETNTLVRDSDTDNDGLKDGEEVNQHSTSPLLSDTDADGLDDAQEVNELQSNPLLADSDGDGLSDKFEFDNGLQINVSDADIDTDNDGLSNAQEVTYNTDVNLADTDGDGLSDGDEINSHSTDPLNFDSDSDKMADGFEVQYGLDPNTNTDANTDTDLDGYSNLFEYYLNSDPSDALSIPMATAWRSAHGDLRQSSFKPVSVDATNITQLWHIPLVSNNATQVVSDNGVAYTLSQSSQTTLTAHNELSGAQIWQQAYSSRYGYVTPIITPEQIIWRDSDYLRRLNRETGSLISRKDLSGSYSNQIVALDNGTVFSSTYSGIQAIDNQNSELWRSNEDIQGHMLVENGKLYTHNRDGLIILDSLTGTKLHSIQVPSDDSYWWLSVNGGPIKTFDNQLIAIVNNKLTSYNLNSMTIAWQKAPEQYSNWHHPVAAMGKLYVASDNHLIAINPENGNELWRWSASPSYRDIRSIVASLTHIFVSTDSAKTYAINIANQQVDWQVEHGGELSLSNSGILYINGSSTYAYNVGADSDGDGLNDLVEQNVLQTNPAAEDTDQDGLTDGYEFRYGLDPTKDDSALDPDADGLTNAEEFTNSTSPIVADTDNDGLTDSEEVNIHLTDPTLIDTDGDKMADGWEISNNFDANSNSDGSLDSDADGFNNAEEFFLGTNPNDASQTPNASNWAMNQGNAQHTGFIPMALNTTEFARRWQITLENSEQASNIAIANGKLFVSSGSYSSTKNLYAFNTIDGSLAWQTIANAGSYNYISPPATDEDHVYLYSGANLIQFQQNDGSQVYTTDLQLRSERFEAPTLFDSKIYVPTSNYTTAAFNSDGTEIWQTNGFDGEYSAVALDNDYVYTTKGSGLIAYDRASGAKAISIGYDTRHSRAATPVITQPKRVIAITDGTLRRFNIDTQSVDWSLTNNFQGQPAYAYGVIYANQDGILSAIDETSGQVLWSWEAPSGNLTSNIVVSRNLVFVQTYSTTYAIDINNHLSQWSYDSAGHLAINNDGAIYIVQGSQITAINIEGDSDNDGIPNWWENAHGLNKDDSSDAALDPDNDGLTNLEEFQQATDPTKSDTDGDGLTDGDEVNSHLSSPTLADSDHDGLNDYIEVTTSLTDPNLADSDGDFLSDNWEYLNGFDANLASDALEDKDNDGFTALDELTFRTDPEDADSAPLISGWEQYQGNAYHNGYVPLTLDTEGYTPLWNKRVDSQQGLNTIAVNGQYLAVTSSSYSDGDKISLLSAQTGNTLWNVNLGQRQQLSAPSFSGDLIIVSSESALYGYNQASGTQAFSTSLANYSSSVLNSAVFDNTIYTPNRYWNHGIYAHDNTGQENWYWQSSIMRNSIPAIDNDYVYSYAGNQLDLIDRATGITVQSIDDPRGNDYSHLISAPIPVSEQRVLVKNNSRLVMFDTATNQIAWQRHDDYNIQPSYAAGRIFAARGNQLDVISEYTGQLLWSWISQDNEYLTNNIIVTRNVVFVQTYNTTYAINLSTQQQIWSYAAAGSMALNNDGTLYIVTASNIYAFGTLNGDQDSDGLPDWWEQRHQLLIDSDDANEDADNDGLTNIQEYSAYTDPNASDTDQDGVSDGDEVNTHQSNPLLTDSDNDGLNDNQELTLGTNIIKADSDDDKFNDGAEVNVFNTDPLDANSVPDSLQDSFESDTLASMWQATDNSNADWFITDSDASDGSQSLRAGIINNSQQSGVQVTYNFSAGKLSFDVRVDSESCCDSLLIFLNDENIEGTSLQQWQSFSFDISEGEHTIKFVYRKDGSSSRGEDTAWIDNILFTPN</sequence>
<feature type="domain" description="Pyrrolo-quinoline quinone repeat" evidence="6">
    <location>
        <begin position="1853"/>
        <end position="2045"/>
    </location>
</feature>
<feature type="compositionally biased region" description="Polar residues" evidence="5">
    <location>
        <begin position="1027"/>
        <end position="1036"/>
    </location>
</feature>
<keyword evidence="4" id="KW-0106">Calcium</keyword>
<feature type="domain" description="Pyrrolo-quinoline quinone repeat" evidence="6">
    <location>
        <begin position="2228"/>
        <end position="2342"/>
    </location>
</feature>
<dbReference type="InterPro" id="IPR002372">
    <property type="entry name" value="PQQ_rpt_dom"/>
</dbReference>
<feature type="compositionally biased region" description="Polar residues" evidence="5">
    <location>
        <begin position="2593"/>
        <end position="2602"/>
    </location>
</feature>
<dbReference type="InterPro" id="IPR015943">
    <property type="entry name" value="WD40/YVTN_repeat-like_dom_sf"/>
</dbReference>
<feature type="region of interest" description="Disordered" evidence="5">
    <location>
        <begin position="1010"/>
        <end position="1067"/>
    </location>
</feature>
<feature type="region of interest" description="Disordered" evidence="5">
    <location>
        <begin position="245"/>
        <end position="274"/>
    </location>
</feature>
<comment type="subcellular location">
    <subcellularLocation>
        <location evidence="1">Secreted</location>
    </subcellularLocation>
</comment>
<feature type="compositionally biased region" description="Acidic residues" evidence="5">
    <location>
        <begin position="2603"/>
        <end position="2613"/>
    </location>
</feature>
<feature type="compositionally biased region" description="Polar residues" evidence="5">
    <location>
        <begin position="2616"/>
        <end position="2635"/>
    </location>
</feature>
<feature type="compositionally biased region" description="Basic and acidic residues" evidence="5">
    <location>
        <begin position="246"/>
        <end position="260"/>
    </location>
</feature>
<dbReference type="InterPro" id="IPR011047">
    <property type="entry name" value="Quinoprotein_ADH-like_sf"/>
</dbReference>
<name>A0A2S0VWA6_9ALTE</name>
<feature type="domain" description="Pyrrolo-quinoline quinone repeat" evidence="6">
    <location>
        <begin position="1413"/>
        <end position="1530"/>
    </location>
</feature>
<dbReference type="SMART" id="SM00564">
    <property type="entry name" value="PQQ"/>
    <property type="match status" value="13"/>
</dbReference>
<dbReference type="SUPFAM" id="SSF63825">
    <property type="entry name" value="YWTD domain"/>
    <property type="match status" value="1"/>
</dbReference>
<dbReference type="Gene3D" id="2.130.10.10">
    <property type="entry name" value="YVTN repeat-like/Quinoprotein amine dehydrogenase"/>
    <property type="match status" value="3"/>
</dbReference>
<gene>
    <name evidence="7" type="ORF">C2869_19480</name>
</gene>
<evidence type="ECO:0000256" key="4">
    <source>
        <dbReference type="ARBA" id="ARBA00022837"/>
    </source>
</evidence>
<dbReference type="Pfam" id="PF13360">
    <property type="entry name" value="PQQ_2"/>
    <property type="match status" value="4"/>
</dbReference>
<dbReference type="PANTHER" id="PTHR37467:SF1">
    <property type="entry name" value="EXPORTED CALCIUM-BINDING GLYCOPROTEIN"/>
    <property type="match status" value="1"/>
</dbReference>
<dbReference type="SUPFAM" id="SSF103647">
    <property type="entry name" value="TSP type-3 repeat"/>
    <property type="match status" value="1"/>
</dbReference>
<dbReference type="Pfam" id="PF18884">
    <property type="entry name" value="TSP3_bac"/>
    <property type="match status" value="15"/>
</dbReference>
<feature type="compositionally biased region" description="Basic and acidic residues" evidence="5">
    <location>
        <begin position="1037"/>
        <end position="1053"/>
    </location>
</feature>
<dbReference type="PANTHER" id="PTHR37467">
    <property type="entry name" value="EXPORTED CALCIUM-BINDING GLYCOPROTEIN-RELATED"/>
    <property type="match status" value="1"/>
</dbReference>
<feature type="region of interest" description="Disordered" evidence="5">
    <location>
        <begin position="2593"/>
        <end position="2635"/>
    </location>
</feature>
<dbReference type="InterPro" id="IPR028974">
    <property type="entry name" value="TSP_type-3_rpt"/>
</dbReference>
<evidence type="ECO:0000256" key="3">
    <source>
        <dbReference type="ARBA" id="ARBA00022729"/>
    </source>
</evidence>
<dbReference type="EMBL" id="CP026604">
    <property type="protein sequence ID" value="AWB68452.1"/>
    <property type="molecule type" value="Genomic_DNA"/>
</dbReference>
<keyword evidence="3" id="KW-0732">Signal</keyword>
<dbReference type="InterPro" id="IPR018391">
    <property type="entry name" value="PQQ_b-propeller_rpt"/>
</dbReference>
<reference evidence="7 8" key="1">
    <citation type="submission" date="2018-01" db="EMBL/GenBank/DDBJ databases">
        <title>Genome sequence of a Cantenovulum-like bacteria.</title>
        <authorList>
            <person name="Tan W.R."/>
            <person name="Lau N.-S."/>
            <person name="Go F."/>
            <person name="Amirul A.-A.A."/>
        </authorList>
    </citation>
    <scope>NUCLEOTIDE SEQUENCE [LARGE SCALE GENOMIC DNA]</scope>
    <source>
        <strain evidence="7 8">CCB-QB4</strain>
    </source>
</reference>
<evidence type="ECO:0000256" key="5">
    <source>
        <dbReference type="SAM" id="MobiDB-lite"/>
    </source>
</evidence>
<evidence type="ECO:0000313" key="8">
    <source>
        <dbReference type="Proteomes" id="UP000244441"/>
    </source>
</evidence>
<dbReference type="InterPro" id="IPR053180">
    <property type="entry name" value="Ca-binding_acidic-repeat"/>
</dbReference>
<dbReference type="SUPFAM" id="SSF50998">
    <property type="entry name" value="Quinoprotein alcohol dehydrogenase-like"/>
    <property type="match status" value="3"/>
</dbReference>
<evidence type="ECO:0000256" key="2">
    <source>
        <dbReference type="ARBA" id="ARBA00022525"/>
    </source>
</evidence>
<dbReference type="OrthoDB" id="9785394at2"/>
<dbReference type="InterPro" id="IPR011044">
    <property type="entry name" value="Quino_amine_DH_bsu"/>
</dbReference>
<dbReference type="GO" id="GO:0005509">
    <property type="term" value="F:calcium ion binding"/>
    <property type="evidence" value="ECO:0007669"/>
    <property type="project" value="InterPro"/>
</dbReference>
<dbReference type="Gene3D" id="2.40.128.630">
    <property type="match status" value="1"/>
</dbReference>
<evidence type="ECO:0000256" key="1">
    <source>
        <dbReference type="ARBA" id="ARBA00004613"/>
    </source>
</evidence>
<proteinExistence type="predicted"/>
<keyword evidence="8" id="KW-1185">Reference proteome</keyword>
<dbReference type="RefSeq" id="WP_108604511.1">
    <property type="nucleotide sequence ID" value="NZ_CP026604.1"/>
</dbReference>
<evidence type="ECO:0000259" key="6">
    <source>
        <dbReference type="Pfam" id="PF13360"/>
    </source>
</evidence>
<dbReference type="KEGG" id="cate:C2869_19480"/>
<feature type="region of interest" description="Disordered" evidence="5">
    <location>
        <begin position="2059"/>
        <end position="2130"/>
    </location>
</feature>
<dbReference type="Proteomes" id="UP000244441">
    <property type="component" value="Chromosome"/>
</dbReference>
<feature type="domain" description="Pyrrolo-quinoline quinone repeat" evidence="6">
    <location>
        <begin position="2348"/>
        <end position="2548"/>
    </location>
</feature>
<keyword evidence="2" id="KW-0964">Secreted</keyword>
<accession>A0A2S0VWA6</accession>
<dbReference type="PROSITE" id="PS51257">
    <property type="entry name" value="PROKAR_LIPOPROTEIN"/>
    <property type="match status" value="1"/>
</dbReference>
<dbReference type="SUPFAM" id="SSF50969">
    <property type="entry name" value="YVTN repeat-like/Quinoprotein amine dehydrogenase"/>
    <property type="match status" value="1"/>
</dbReference>
<organism evidence="7 8">
    <name type="scientific">Saccharobesus litoralis</name>
    <dbReference type="NCBI Taxonomy" id="2172099"/>
    <lineage>
        <taxon>Bacteria</taxon>
        <taxon>Pseudomonadati</taxon>
        <taxon>Pseudomonadota</taxon>
        <taxon>Gammaproteobacteria</taxon>
        <taxon>Alteromonadales</taxon>
        <taxon>Alteromonadaceae</taxon>
        <taxon>Saccharobesus</taxon>
    </lineage>
</organism>
<dbReference type="Gene3D" id="4.10.1080.10">
    <property type="entry name" value="TSP type-3 repeat"/>
    <property type="match status" value="1"/>
</dbReference>
<protein>
    <recommendedName>
        <fullName evidence="6">Pyrrolo-quinoline quinone repeat domain-containing protein</fullName>
    </recommendedName>
</protein>